<keyword evidence="4" id="KW-1185">Reference proteome</keyword>
<dbReference type="GO" id="GO:0015074">
    <property type="term" value="P:DNA integration"/>
    <property type="evidence" value="ECO:0007669"/>
    <property type="project" value="InterPro"/>
</dbReference>
<dbReference type="Gene3D" id="3.30.420.10">
    <property type="entry name" value="Ribonuclease H-like superfamily/Ribonuclease H"/>
    <property type="match status" value="1"/>
</dbReference>
<evidence type="ECO:0000313" key="4">
    <source>
        <dbReference type="Proteomes" id="UP000076858"/>
    </source>
</evidence>
<comment type="caution">
    <text evidence="3">The sequence shown here is derived from an EMBL/GenBank/DDBJ whole genome shotgun (WGS) entry which is preliminary data.</text>
</comment>
<dbReference type="PROSITE" id="PS50994">
    <property type="entry name" value="INTEGRASE"/>
    <property type="match status" value="1"/>
</dbReference>
<dbReference type="STRING" id="35525.A0A162BUQ1"/>
<organism evidence="3 4">
    <name type="scientific">Daphnia magna</name>
    <dbReference type="NCBI Taxonomy" id="35525"/>
    <lineage>
        <taxon>Eukaryota</taxon>
        <taxon>Metazoa</taxon>
        <taxon>Ecdysozoa</taxon>
        <taxon>Arthropoda</taxon>
        <taxon>Crustacea</taxon>
        <taxon>Branchiopoda</taxon>
        <taxon>Diplostraca</taxon>
        <taxon>Cladocera</taxon>
        <taxon>Anomopoda</taxon>
        <taxon>Daphniidae</taxon>
        <taxon>Daphnia</taxon>
    </lineage>
</organism>
<feature type="region of interest" description="Disordered" evidence="1">
    <location>
        <begin position="26"/>
        <end position="90"/>
    </location>
</feature>
<dbReference type="AlphaFoldDB" id="A0A162BUQ1"/>
<gene>
    <name evidence="3" type="ORF">APZ42_007278</name>
</gene>
<dbReference type="InterPro" id="IPR036397">
    <property type="entry name" value="RNaseH_sf"/>
</dbReference>
<dbReference type="EMBL" id="LRGB01020438">
    <property type="protein sequence ID" value="KZR97700.1"/>
    <property type="molecule type" value="Genomic_DNA"/>
</dbReference>
<feature type="compositionally biased region" description="Acidic residues" evidence="1">
    <location>
        <begin position="71"/>
        <end position="80"/>
    </location>
</feature>
<reference evidence="3 4" key="1">
    <citation type="submission" date="2016-03" db="EMBL/GenBank/DDBJ databases">
        <title>EvidentialGene: Evidence-directed Construction of Genes on Genomes.</title>
        <authorList>
            <person name="Gilbert D.G."/>
            <person name="Choi J.-H."/>
            <person name="Mockaitis K."/>
            <person name="Colbourne J."/>
            <person name="Pfrender M."/>
        </authorList>
    </citation>
    <scope>NUCLEOTIDE SEQUENCE [LARGE SCALE GENOMIC DNA]</scope>
    <source>
        <strain evidence="3 4">Xinb3</strain>
        <tissue evidence="3">Complete organism</tissue>
    </source>
</reference>
<feature type="compositionally biased region" description="Low complexity" evidence="1">
    <location>
        <begin position="36"/>
        <end position="47"/>
    </location>
</feature>
<protein>
    <recommendedName>
        <fullName evidence="2">Integrase catalytic domain-containing protein</fullName>
    </recommendedName>
</protein>
<feature type="domain" description="Integrase catalytic" evidence="2">
    <location>
        <begin position="67"/>
        <end position="253"/>
    </location>
</feature>
<feature type="non-terminal residue" evidence="3">
    <location>
        <position position="312"/>
    </location>
</feature>
<dbReference type="InterPro" id="IPR012337">
    <property type="entry name" value="RNaseH-like_sf"/>
</dbReference>
<dbReference type="SUPFAM" id="SSF53098">
    <property type="entry name" value="Ribonuclease H-like"/>
    <property type="match status" value="1"/>
</dbReference>
<feature type="non-terminal residue" evidence="3">
    <location>
        <position position="1"/>
    </location>
</feature>
<dbReference type="Proteomes" id="UP000076858">
    <property type="component" value="Unassembled WGS sequence"/>
</dbReference>
<evidence type="ECO:0000259" key="2">
    <source>
        <dbReference type="PROSITE" id="PS50994"/>
    </source>
</evidence>
<dbReference type="OrthoDB" id="5973968at2759"/>
<dbReference type="PANTHER" id="PTHR47331:SF1">
    <property type="entry name" value="GAG-LIKE PROTEIN"/>
    <property type="match status" value="1"/>
</dbReference>
<dbReference type="InterPro" id="IPR001584">
    <property type="entry name" value="Integrase_cat-core"/>
</dbReference>
<evidence type="ECO:0000256" key="1">
    <source>
        <dbReference type="SAM" id="MobiDB-lite"/>
    </source>
</evidence>
<evidence type="ECO:0000313" key="3">
    <source>
        <dbReference type="EMBL" id="KZR97700.1"/>
    </source>
</evidence>
<accession>A0A162BUQ1</accession>
<proteinExistence type="predicted"/>
<sequence>INRLKQAKAFEITGVDFAGPLYYKHPSLRKKRKQTDPTSSTDPSSTDGSALEPTVDPPAMEPIEEPPTTEPTEENEENLQLDESSAKKKGTIKQPKSYAYLFTCAVTRAVHLELRKTMSVRDFLLVFRRFSARRGSVSIMYSDNAKTFRCVSKHLKVLRSDPAIHDLLAMRKTEWIFSASLAPWWGGFWERMVRTMKNFLRRSNGRACLEYDELEVSLIETESVVNARPLTYVAEESDDPLPITPNQFLNNRHSNCTLPEPAENFMAPDATNLKLLEMDRQRREYVSDICELFLTDYFLQIDKFHCKGGSSR</sequence>
<name>A0A162BUQ1_9CRUS</name>
<dbReference type="PANTHER" id="PTHR47331">
    <property type="entry name" value="PHD-TYPE DOMAIN-CONTAINING PROTEIN"/>
    <property type="match status" value="1"/>
</dbReference>
<dbReference type="GO" id="GO:0003676">
    <property type="term" value="F:nucleic acid binding"/>
    <property type="evidence" value="ECO:0007669"/>
    <property type="project" value="InterPro"/>
</dbReference>